<keyword evidence="9" id="KW-1185">Reference proteome</keyword>
<dbReference type="STRING" id="42673.A0A2K0W9R0"/>
<dbReference type="PANTHER" id="PTHR31123:SF1">
    <property type="entry name" value="ACCUMULATION OF DYADS PROTEIN 2-RELATED"/>
    <property type="match status" value="1"/>
</dbReference>
<dbReference type="GO" id="GO:0015123">
    <property type="term" value="F:acetate transmembrane transporter activity"/>
    <property type="evidence" value="ECO:0007669"/>
    <property type="project" value="TreeGrafter"/>
</dbReference>
<dbReference type="PANTHER" id="PTHR31123">
    <property type="entry name" value="ACCUMULATION OF DYADS PROTEIN 2-RELATED"/>
    <property type="match status" value="1"/>
</dbReference>
<evidence type="ECO:0000256" key="1">
    <source>
        <dbReference type="ARBA" id="ARBA00004141"/>
    </source>
</evidence>
<dbReference type="GO" id="GO:0005886">
    <property type="term" value="C:plasma membrane"/>
    <property type="evidence" value="ECO:0007669"/>
    <property type="project" value="TreeGrafter"/>
</dbReference>
<evidence type="ECO:0000256" key="6">
    <source>
        <dbReference type="SAM" id="MobiDB-lite"/>
    </source>
</evidence>
<feature type="transmembrane region" description="Helical" evidence="7">
    <location>
        <begin position="80"/>
        <end position="99"/>
    </location>
</feature>
<evidence type="ECO:0000256" key="7">
    <source>
        <dbReference type="SAM" id="Phobius"/>
    </source>
</evidence>
<evidence type="ECO:0000256" key="5">
    <source>
        <dbReference type="ARBA" id="ARBA00023136"/>
    </source>
</evidence>
<keyword evidence="5 7" id="KW-0472">Membrane</keyword>
<evidence type="ECO:0000256" key="2">
    <source>
        <dbReference type="ARBA" id="ARBA00005587"/>
    </source>
</evidence>
<feature type="region of interest" description="Disordered" evidence="6">
    <location>
        <begin position="1"/>
        <end position="35"/>
    </location>
</feature>
<evidence type="ECO:0000313" key="8">
    <source>
        <dbReference type="EMBL" id="PNP78994.1"/>
    </source>
</evidence>
<keyword evidence="4 7" id="KW-1133">Transmembrane helix</keyword>
<protein>
    <submittedName>
        <fullName evidence="8">Uncharacterized protein</fullName>
    </submittedName>
</protein>
<dbReference type="InterPro" id="IPR000791">
    <property type="entry name" value="Gpr1/Fun34/SatP-like"/>
</dbReference>
<feature type="compositionally biased region" description="Basic and acidic residues" evidence="6">
    <location>
        <begin position="7"/>
        <end position="17"/>
    </location>
</feature>
<organism evidence="8 9">
    <name type="scientific">Gibberella nygamai</name>
    <name type="common">Bean root rot disease fungus</name>
    <name type="synonym">Fusarium nygamai</name>
    <dbReference type="NCBI Taxonomy" id="42673"/>
    <lineage>
        <taxon>Eukaryota</taxon>
        <taxon>Fungi</taxon>
        <taxon>Dikarya</taxon>
        <taxon>Ascomycota</taxon>
        <taxon>Pezizomycotina</taxon>
        <taxon>Sordariomycetes</taxon>
        <taxon>Hypocreomycetidae</taxon>
        <taxon>Hypocreales</taxon>
        <taxon>Nectriaceae</taxon>
        <taxon>Fusarium</taxon>
        <taxon>Fusarium fujikuroi species complex</taxon>
    </lineage>
</organism>
<comment type="caution">
    <text evidence="8">The sequence shown here is derived from an EMBL/GenBank/DDBJ whole genome shotgun (WGS) entry which is preliminary data.</text>
</comment>
<dbReference type="Pfam" id="PF01184">
    <property type="entry name" value="Gpr1_Fun34_YaaH"/>
    <property type="match status" value="1"/>
</dbReference>
<dbReference type="Proteomes" id="UP000236664">
    <property type="component" value="Unassembled WGS sequence"/>
</dbReference>
<comment type="subcellular location">
    <subcellularLocation>
        <location evidence="1">Membrane</location>
        <topology evidence="1">Multi-pass membrane protein</topology>
    </subcellularLocation>
</comment>
<keyword evidence="3 7" id="KW-0812">Transmembrane</keyword>
<dbReference type="InterPro" id="IPR051633">
    <property type="entry name" value="AceTr"/>
</dbReference>
<sequence>MSSTPIEMDRSSGDKEAALWSAQEDGSETKSCGIAQQESARQKDIEFRQRFGDAGPLGLSGFAFATFLTALVNLNVHGVTIPNIVIGPALAYGGLAQLLSGMW</sequence>
<dbReference type="OrthoDB" id="3648309at2759"/>
<proteinExistence type="inferred from homology"/>
<evidence type="ECO:0000256" key="4">
    <source>
        <dbReference type="ARBA" id="ARBA00022989"/>
    </source>
</evidence>
<accession>A0A2K0W9R0</accession>
<reference evidence="8 9" key="1">
    <citation type="submission" date="2017-06" db="EMBL/GenBank/DDBJ databases">
        <title>Genome of Fusarium nygamai isolate CS10214.</title>
        <authorList>
            <person name="Gardiner D.M."/>
            <person name="Obanor F."/>
            <person name="Kazan K."/>
        </authorList>
    </citation>
    <scope>NUCLEOTIDE SEQUENCE [LARGE SCALE GENOMIC DNA]</scope>
    <source>
        <strain evidence="8 9">CS10214</strain>
    </source>
</reference>
<evidence type="ECO:0000313" key="9">
    <source>
        <dbReference type="Proteomes" id="UP000236664"/>
    </source>
</evidence>
<dbReference type="AlphaFoldDB" id="A0A2K0W9R0"/>
<evidence type="ECO:0000256" key="3">
    <source>
        <dbReference type="ARBA" id="ARBA00022692"/>
    </source>
</evidence>
<name>A0A2K0W9R0_GIBNY</name>
<comment type="similarity">
    <text evidence="2">Belongs to the acetate uptake transporter (AceTr) (TC 2.A.96) family.</text>
</comment>
<feature type="transmembrane region" description="Helical" evidence="7">
    <location>
        <begin position="51"/>
        <end position="74"/>
    </location>
</feature>
<gene>
    <name evidence="8" type="ORF">FNYG_07656</name>
</gene>
<dbReference type="EMBL" id="MTQA01000094">
    <property type="protein sequence ID" value="PNP78994.1"/>
    <property type="molecule type" value="Genomic_DNA"/>
</dbReference>